<name>A0A8X6HAZ7_TRICU</name>
<feature type="signal peptide" evidence="1">
    <location>
        <begin position="1"/>
        <end position="16"/>
    </location>
</feature>
<keyword evidence="3" id="KW-1185">Reference proteome</keyword>
<reference evidence="2" key="1">
    <citation type="submission" date="2020-07" db="EMBL/GenBank/DDBJ databases">
        <title>Multicomponent nature underlies the extraordinary mechanical properties of spider dragline silk.</title>
        <authorList>
            <person name="Kono N."/>
            <person name="Nakamura H."/>
            <person name="Mori M."/>
            <person name="Yoshida Y."/>
            <person name="Ohtoshi R."/>
            <person name="Malay A.D."/>
            <person name="Moran D.A.P."/>
            <person name="Tomita M."/>
            <person name="Numata K."/>
            <person name="Arakawa K."/>
        </authorList>
    </citation>
    <scope>NUCLEOTIDE SEQUENCE</scope>
</reference>
<dbReference type="OrthoDB" id="267048at2759"/>
<keyword evidence="1" id="KW-0732">Signal</keyword>
<comment type="caution">
    <text evidence="2">The sequence shown here is derived from an EMBL/GenBank/DDBJ whole genome shotgun (WGS) entry which is preliminary data.</text>
</comment>
<dbReference type="PROSITE" id="PS51257">
    <property type="entry name" value="PROKAR_LIPOPROTEIN"/>
    <property type="match status" value="1"/>
</dbReference>
<feature type="chain" id="PRO_5036475316" evidence="1">
    <location>
        <begin position="17"/>
        <end position="93"/>
    </location>
</feature>
<dbReference type="EMBL" id="BMAO01008029">
    <property type="protein sequence ID" value="GFR20249.1"/>
    <property type="molecule type" value="Genomic_DNA"/>
</dbReference>
<gene>
    <name evidence="2" type="ORF">TNCT_239151</name>
</gene>
<evidence type="ECO:0000313" key="2">
    <source>
        <dbReference type="EMBL" id="GFR20249.1"/>
    </source>
</evidence>
<dbReference type="AlphaFoldDB" id="A0A8X6HAZ7"/>
<evidence type="ECO:0000256" key="1">
    <source>
        <dbReference type="SAM" id="SignalP"/>
    </source>
</evidence>
<sequence length="93" mass="10448">MKYVMLSCFSSTLGCAFLTYCARDSALKAQSALHEQKTLPGVSGTCFYRLQLLSFSDDSPDSALWMKESLKSSDSEDGFWGDKSLLDHFRVWC</sequence>
<dbReference type="Proteomes" id="UP000887116">
    <property type="component" value="Unassembled WGS sequence"/>
</dbReference>
<proteinExistence type="predicted"/>
<accession>A0A8X6HAZ7</accession>
<evidence type="ECO:0000313" key="3">
    <source>
        <dbReference type="Proteomes" id="UP000887116"/>
    </source>
</evidence>
<protein>
    <submittedName>
        <fullName evidence="2">Uncharacterized protein</fullName>
    </submittedName>
</protein>
<organism evidence="2 3">
    <name type="scientific">Trichonephila clavata</name>
    <name type="common">Joro spider</name>
    <name type="synonym">Nephila clavata</name>
    <dbReference type="NCBI Taxonomy" id="2740835"/>
    <lineage>
        <taxon>Eukaryota</taxon>
        <taxon>Metazoa</taxon>
        <taxon>Ecdysozoa</taxon>
        <taxon>Arthropoda</taxon>
        <taxon>Chelicerata</taxon>
        <taxon>Arachnida</taxon>
        <taxon>Araneae</taxon>
        <taxon>Araneomorphae</taxon>
        <taxon>Entelegynae</taxon>
        <taxon>Araneoidea</taxon>
        <taxon>Nephilidae</taxon>
        <taxon>Trichonephila</taxon>
    </lineage>
</organism>